<dbReference type="Proteomes" id="UP000027222">
    <property type="component" value="Unassembled WGS sequence"/>
</dbReference>
<organism evidence="2 3">
    <name type="scientific">Galerina marginata (strain CBS 339.88)</name>
    <dbReference type="NCBI Taxonomy" id="685588"/>
    <lineage>
        <taxon>Eukaryota</taxon>
        <taxon>Fungi</taxon>
        <taxon>Dikarya</taxon>
        <taxon>Basidiomycota</taxon>
        <taxon>Agaricomycotina</taxon>
        <taxon>Agaricomycetes</taxon>
        <taxon>Agaricomycetidae</taxon>
        <taxon>Agaricales</taxon>
        <taxon>Agaricineae</taxon>
        <taxon>Strophariaceae</taxon>
        <taxon>Galerina</taxon>
    </lineage>
</organism>
<feature type="compositionally biased region" description="Low complexity" evidence="1">
    <location>
        <begin position="373"/>
        <end position="382"/>
    </location>
</feature>
<dbReference type="AlphaFoldDB" id="A0A067T684"/>
<evidence type="ECO:0000313" key="3">
    <source>
        <dbReference type="Proteomes" id="UP000027222"/>
    </source>
</evidence>
<name>A0A067T684_GALM3</name>
<sequence>MAYEYEYEPQEDYYEADSYNNSYEPQVVYYEADSYNNGYEPEQNYDEGDSYNDGYSEYGSSEDEIHTAYTDGDNIHPGYLNVEPSGFHCSDPEEPEHRLDTYAEPVTDFHCSDPEELERMLDTYAEAVMDRLYDQDEVHPAYRDHNYAVNEPFDFDNDDQPLPFIDPATLHPMYTCDIDTFNAYYIPDSAPQYLDSSYLEDYDCFRDDPNYCLYPRPHLPCDDFSDEELAAAMARLNVTSEDSDSEWDDEYFQDNEDKAEIAVAKEPARHCMPVSMDFLTPRRSLLFPAPFTLPTPPADRLFTLASKHRSPRYFLGPPLHSHRTNNPQSMSRSTAPWKTRKKPKPPDIQPLNSLPKAPNIDSGRHIRFRISAQQQSSTFQQPRRPPRTRPRRKHPPLPPKQPQPLTIPSISNHRHNAERRISNKVTYQLRKLST</sequence>
<evidence type="ECO:0000256" key="1">
    <source>
        <dbReference type="SAM" id="MobiDB-lite"/>
    </source>
</evidence>
<dbReference type="EMBL" id="KL142374">
    <property type="protein sequence ID" value="KDR78710.1"/>
    <property type="molecule type" value="Genomic_DNA"/>
</dbReference>
<feature type="compositionally biased region" description="Basic residues" evidence="1">
    <location>
        <begin position="384"/>
        <end position="395"/>
    </location>
</feature>
<protein>
    <submittedName>
        <fullName evidence="2">Uncharacterized protein</fullName>
    </submittedName>
</protein>
<reference evidence="3" key="1">
    <citation type="journal article" date="2014" name="Proc. Natl. Acad. Sci. U.S.A.">
        <title>Extensive sampling of basidiomycete genomes demonstrates inadequacy of the white-rot/brown-rot paradigm for wood decay fungi.</title>
        <authorList>
            <person name="Riley R."/>
            <person name="Salamov A.A."/>
            <person name="Brown D.W."/>
            <person name="Nagy L.G."/>
            <person name="Floudas D."/>
            <person name="Held B.W."/>
            <person name="Levasseur A."/>
            <person name="Lombard V."/>
            <person name="Morin E."/>
            <person name="Otillar R."/>
            <person name="Lindquist E.A."/>
            <person name="Sun H."/>
            <person name="LaButti K.M."/>
            <person name="Schmutz J."/>
            <person name="Jabbour D."/>
            <person name="Luo H."/>
            <person name="Baker S.E."/>
            <person name="Pisabarro A.G."/>
            <person name="Walton J.D."/>
            <person name="Blanchette R.A."/>
            <person name="Henrissat B."/>
            <person name="Martin F."/>
            <person name="Cullen D."/>
            <person name="Hibbett D.S."/>
            <person name="Grigoriev I.V."/>
        </authorList>
    </citation>
    <scope>NUCLEOTIDE SEQUENCE [LARGE SCALE GENOMIC DNA]</scope>
    <source>
        <strain evidence="3">CBS 339.88</strain>
    </source>
</reference>
<gene>
    <name evidence="2" type="ORF">GALMADRAFT_244228</name>
</gene>
<evidence type="ECO:0000313" key="2">
    <source>
        <dbReference type="EMBL" id="KDR78710.1"/>
    </source>
</evidence>
<feature type="region of interest" description="Disordered" evidence="1">
    <location>
        <begin position="313"/>
        <end position="415"/>
    </location>
</feature>
<feature type="compositionally biased region" description="Polar residues" evidence="1">
    <location>
        <begin position="324"/>
        <end position="336"/>
    </location>
</feature>
<dbReference type="HOGENOM" id="CLU_631682_0_0_1"/>
<accession>A0A067T684</accession>
<keyword evidence="3" id="KW-1185">Reference proteome</keyword>
<proteinExistence type="predicted"/>